<sequence>MRFSAILLLLFSSFAIAESGSDERAALSKPFFDKLENQSFDGLATLVYKDSKYVSKDALKQNDSKFLATFSLLGEYIEKQLLVDLPVGNRWVHQTYLLIFDRQPVLLKIDFYKPRNEWTIQEVVWEADFDDLVAEHAKFKIFMDETMRDIELKKRKVE</sequence>
<dbReference type="Proteomes" id="UP000198658">
    <property type="component" value="Unassembled WGS sequence"/>
</dbReference>
<name>A0A1H3YL35_9GAMM</name>
<dbReference type="STRING" id="658218.SAMN05216562_1810"/>
<organism evidence="2 3">
    <name type="scientific">Microbulbifer marinus</name>
    <dbReference type="NCBI Taxonomy" id="658218"/>
    <lineage>
        <taxon>Bacteria</taxon>
        <taxon>Pseudomonadati</taxon>
        <taxon>Pseudomonadota</taxon>
        <taxon>Gammaproteobacteria</taxon>
        <taxon>Cellvibrionales</taxon>
        <taxon>Microbulbiferaceae</taxon>
        <taxon>Microbulbifer</taxon>
    </lineage>
</organism>
<keyword evidence="3" id="KW-1185">Reference proteome</keyword>
<gene>
    <name evidence="2" type="ORF">SAMN05216562_1810</name>
</gene>
<keyword evidence="1" id="KW-0732">Signal</keyword>
<accession>A0A1H3YL35</accession>
<dbReference type="RefSeq" id="WP_091387430.1">
    <property type="nucleotide sequence ID" value="NZ_FNQO01000002.1"/>
</dbReference>
<evidence type="ECO:0000313" key="2">
    <source>
        <dbReference type="EMBL" id="SEA11744.1"/>
    </source>
</evidence>
<protein>
    <submittedName>
        <fullName evidence="2">Uncharacterized protein</fullName>
    </submittedName>
</protein>
<dbReference type="OrthoDB" id="6399921at2"/>
<reference evidence="3" key="1">
    <citation type="submission" date="2016-10" db="EMBL/GenBank/DDBJ databases">
        <authorList>
            <person name="Varghese N."/>
            <person name="Submissions S."/>
        </authorList>
    </citation>
    <scope>NUCLEOTIDE SEQUENCE [LARGE SCALE GENOMIC DNA]</scope>
    <source>
        <strain evidence="3">CGMCC 1.10657</strain>
    </source>
</reference>
<evidence type="ECO:0000313" key="3">
    <source>
        <dbReference type="Proteomes" id="UP000198658"/>
    </source>
</evidence>
<dbReference type="EMBL" id="FNQO01000002">
    <property type="protein sequence ID" value="SEA11744.1"/>
    <property type="molecule type" value="Genomic_DNA"/>
</dbReference>
<evidence type="ECO:0000256" key="1">
    <source>
        <dbReference type="SAM" id="SignalP"/>
    </source>
</evidence>
<feature type="signal peptide" evidence="1">
    <location>
        <begin position="1"/>
        <end position="17"/>
    </location>
</feature>
<proteinExistence type="predicted"/>
<dbReference type="AlphaFoldDB" id="A0A1H3YL35"/>
<feature type="chain" id="PRO_5011564374" evidence="1">
    <location>
        <begin position="18"/>
        <end position="158"/>
    </location>
</feature>